<reference evidence="2" key="2">
    <citation type="journal article" date="2015" name="Data Brief">
        <title>Shoot transcriptome of the giant reed, Arundo donax.</title>
        <authorList>
            <person name="Barrero R.A."/>
            <person name="Guerrero F.D."/>
            <person name="Moolhuijzen P."/>
            <person name="Goolsby J.A."/>
            <person name="Tidwell J."/>
            <person name="Bellgard S.E."/>
            <person name="Bellgard M.I."/>
        </authorList>
    </citation>
    <scope>NUCLEOTIDE SEQUENCE</scope>
    <source>
        <tissue evidence="2">Shoot tissue taken approximately 20 cm above the soil surface</tissue>
    </source>
</reference>
<reference evidence="2" key="1">
    <citation type="submission" date="2014-09" db="EMBL/GenBank/DDBJ databases">
        <authorList>
            <person name="Magalhaes I.L.F."/>
            <person name="Oliveira U."/>
            <person name="Santos F.R."/>
            <person name="Vidigal T.H.D.A."/>
            <person name="Brescovit A.D."/>
            <person name="Santos A.J."/>
        </authorList>
    </citation>
    <scope>NUCLEOTIDE SEQUENCE</scope>
    <source>
        <tissue evidence="2">Shoot tissue taken approximately 20 cm above the soil surface</tissue>
    </source>
</reference>
<accession>A0A0A9FET6</accession>
<name>A0A0A9FET6_ARUDO</name>
<protein>
    <submittedName>
        <fullName evidence="2">Uncharacterized protein</fullName>
    </submittedName>
</protein>
<evidence type="ECO:0000256" key="1">
    <source>
        <dbReference type="SAM" id="MobiDB-lite"/>
    </source>
</evidence>
<sequence length="62" mass="6778">MNAGRDVRANSSLVLSTEHEPTAKHIHPSLSQTHPTSHQTLQPLAPQNLPVCNQTNRTEATN</sequence>
<proteinExistence type="predicted"/>
<organism evidence="2">
    <name type="scientific">Arundo donax</name>
    <name type="common">Giant reed</name>
    <name type="synonym">Donax arundinaceus</name>
    <dbReference type="NCBI Taxonomy" id="35708"/>
    <lineage>
        <taxon>Eukaryota</taxon>
        <taxon>Viridiplantae</taxon>
        <taxon>Streptophyta</taxon>
        <taxon>Embryophyta</taxon>
        <taxon>Tracheophyta</taxon>
        <taxon>Spermatophyta</taxon>
        <taxon>Magnoliopsida</taxon>
        <taxon>Liliopsida</taxon>
        <taxon>Poales</taxon>
        <taxon>Poaceae</taxon>
        <taxon>PACMAD clade</taxon>
        <taxon>Arundinoideae</taxon>
        <taxon>Arundineae</taxon>
        <taxon>Arundo</taxon>
    </lineage>
</organism>
<feature type="compositionally biased region" description="Polar residues" evidence="1">
    <location>
        <begin position="50"/>
        <end position="62"/>
    </location>
</feature>
<dbReference type="EMBL" id="GBRH01188152">
    <property type="protein sequence ID" value="JAE09744.1"/>
    <property type="molecule type" value="Transcribed_RNA"/>
</dbReference>
<feature type="region of interest" description="Disordered" evidence="1">
    <location>
        <begin position="1"/>
        <end position="62"/>
    </location>
</feature>
<dbReference type="AlphaFoldDB" id="A0A0A9FET6"/>
<feature type="compositionally biased region" description="Polar residues" evidence="1">
    <location>
        <begin position="29"/>
        <end position="42"/>
    </location>
</feature>
<evidence type="ECO:0000313" key="2">
    <source>
        <dbReference type="EMBL" id="JAE09744.1"/>
    </source>
</evidence>